<comment type="caution">
    <text evidence="2">The sequence shown here is derived from an EMBL/GenBank/DDBJ whole genome shotgun (WGS) entry which is preliminary data.</text>
</comment>
<organism evidence="2 3">
    <name type="scientific">Amycolatopsis vastitatis</name>
    <dbReference type="NCBI Taxonomy" id="1905142"/>
    <lineage>
        <taxon>Bacteria</taxon>
        <taxon>Bacillati</taxon>
        <taxon>Actinomycetota</taxon>
        <taxon>Actinomycetes</taxon>
        <taxon>Pseudonocardiales</taxon>
        <taxon>Pseudonocardiaceae</taxon>
        <taxon>Amycolatopsis</taxon>
    </lineage>
</organism>
<gene>
    <name evidence="2" type="ORF">CF165_45265</name>
</gene>
<dbReference type="RefSeq" id="WP_093953792.1">
    <property type="nucleotide sequence ID" value="NZ_NMUL01000068.1"/>
</dbReference>
<dbReference type="AlphaFoldDB" id="A0A229SMA4"/>
<evidence type="ECO:0000256" key="1">
    <source>
        <dbReference type="SAM" id="MobiDB-lite"/>
    </source>
</evidence>
<evidence type="ECO:0000313" key="2">
    <source>
        <dbReference type="EMBL" id="OXM59953.1"/>
    </source>
</evidence>
<name>A0A229SMA4_9PSEU</name>
<accession>A0A229SMA4</accession>
<protein>
    <recommendedName>
        <fullName evidence="4">Plasmid replication, integration and excision activator</fullName>
    </recommendedName>
</protein>
<feature type="region of interest" description="Disordered" evidence="1">
    <location>
        <begin position="129"/>
        <end position="153"/>
    </location>
</feature>
<sequence length="153" mass="16649">MAIDKGHRFSIDFDDAFTHGLVMVGEVSPDNEYQSREDRAANRPVRQRVDEITGKRQWKVMVTDPAETRAKRASFEITLLADVQPVPTTSEALPGMRPIELDGLTAEPRVAGQGEFKYQSYVFRATGFTQATSNAKASRSGGSGGSGETPKAA</sequence>
<dbReference type="EMBL" id="NMUL01000068">
    <property type="protein sequence ID" value="OXM59953.1"/>
    <property type="molecule type" value="Genomic_DNA"/>
</dbReference>
<evidence type="ECO:0000313" key="3">
    <source>
        <dbReference type="Proteomes" id="UP000215199"/>
    </source>
</evidence>
<keyword evidence="3" id="KW-1185">Reference proteome</keyword>
<evidence type="ECO:0008006" key="4">
    <source>
        <dbReference type="Google" id="ProtNLM"/>
    </source>
</evidence>
<reference evidence="3" key="1">
    <citation type="submission" date="2017-07" db="EMBL/GenBank/DDBJ databases">
        <title>Comparative genome mining reveals phylogenetic distribution patterns of secondary metabolites in Amycolatopsis.</title>
        <authorList>
            <person name="Adamek M."/>
            <person name="Alanjary M."/>
            <person name="Sales-Ortells H."/>
            <person name="Goodfellow M."/>
            <person name="Bull A.T."/>
            <person name="Kalinowski J."/>
            <person name="Ziemert N."/>
        </authorList>
    </citation>
    <scope>NUCLEOTIDE SEQUENCE [LARGE SCALE GENOMIC DNA]</scope>
    <source>
        <strain evidence="3">H5</strain>
    </source>
</reference>
<dbReference type="Proteomes" id="UP000215199">
    <property type="component" value="Unassembled WGS sequence"/>
</dbReference>
<dbReference type="OrthoDB" id="3689685at2"/>
<proteinExistence type="predicted"/>